<evidence type="ECO:0000313" key="4">
    <source>
        <dbReference type="Proteomes" id="UP000001744"/>
    </source>
</evidence>
<dbReference type="RefSeq" id="XP_002175547.2">
    <property type="nucleotide sequence ID" value="XM_002175511.2"/>
</dbReference>
<evidence type="ECO:0000256" key="1">
    <source>
        <dbReference type="SAM" id="Phobius"/>
    </source>
</evidence>
<dbReference type="AlphaFoldDB" id="B6K6V0"/>
<keyword evidence="1" id="KW-1133">Transmembrane helix</keyword>
<gene>
    <name evidence="3" type="primary">mra2</name>
    <name evidence="2" type="ORF">SJAG_04450</name>
</gene>
<evidence type="ECO:0000313" key="2">
    <source>
        <dbReference type="EMBL" id="EEB09254.2"/>
    </source>
</evidence>
<keyword evidence="1" id="KW-0472">Membrane</keyword>
<dbReference type="InterPro" id="IPR039965">
    <property type="entry name" value="C3H7.08c"/>
</dbReference>
<keyword evidence="4" id="KW-1185">Reference proteome</keyword>
<dbReference type="GeneID" id="7051832"/>
<dbReference type="VEuPathDB" id="FungiDB:SJAG_04450"/>
<feature type="transmembrane region" description="Helical" evidence="1">
    <location>
        <begin position="20"/>
        <end position="39"/>
    </location>
</feature>
<proteinExistence type="predicted"/>
<reference evidence="2 4" key="1">
    <citation type="journal article" date="2011" name="Science">
        <title>Comparative functional genomics of the fission yeasts.</title>
        <authorList>
            <person name="Rhind N."/>
            <person name="Chen Z."/>
            <person name="Yassour M."/>
            <person name="Thompson D.A."/>
            <person name="Haas B.J."/>
            <person name="Habib N."/>
            <person name="Wapinski I."/>
            <person name="Roy S."/>
            <person name="Lin M.F."/>
            <person name="Heiman D.I."/>
            <person name="Young S.K."/>
            <person name="Furuya K."/>
            <person name="Guo Y."/>
            <person name="Pidoux A."/>
            <person name="Chen H.M."/>
            <person name="Robbertse B."/>
            <person name="Goldberg J.M."/>
            <person name="Aoki K."/>
            <person name="Bayne E.H."/>
            <person name="Berlin A.M."/>
            <person name="Desjardins C.A."/>
            <person name="Dobbs E."/>
            <person name="Dukaj L."/>
            <person name="Fan L."/>
            <person name="FitzGerald M.G."/>
            <person name="French C."/>
            <person name="Gujja S."/>
            <person name="Hansen K."/>
            <person name="Keifenheim D."/>
            <person name="Levin J.Z."/>
            <person name="Mosher R.A."/>
            <person name="Mueller C.A."/>
            <person name="Pfiffner J."/>
            <person name="Priest M."/>
            <person name="Russ C."/>
            <person name="Smialowska A."/>
            <person name="Swoboda P."/>
            <person name="Sykes S.M."/>
            <person name="Vaughn M."/>
            <person name="Vengrova S."/>
            <person name="Yoder R."/>
            <person name="Zeng Q."/>
            <person name="Allshire R."/>
            <person name="Baulcombe D."/>
            <person name="Birren B.W."/>
            <person name="Brown W."/>
            <person name="Ekwall K."/>
            <person name="Kellis M."/>
            <person name="Leatherwood J."/>
            <person name="Levin H."/>
            <person name="Margalit H."/>
            <person name="Martienssen R."/>
            <person name="Nieduszynski C.A."/>
            <person name="Spatafora J.W."/>
            <person name="Friedman N."/>
            <person name="Dalgaard J.Z."/>
            <person name="Baumann P."/>
            <person name="Niki H."/>
            <person name="Regev A."/>
            <person name="Nusbaum C."/>
        </authorList>
    </citation>
    <scope>NUCLEOTIDE SEQUENCE [LARGE SCALE GENOMIC DNA]</scope>
    <source>
        <strain evidence="4">yFS275 / FY16936</strain>
    </source>
</reference>
<evidence type="ECO:0000313" key="3">
    <source>
        <dbReference type="JaponicusDB" id="SJAG_04450"/>
    </source>
</evidence>
<name>B6K6V0_SCHJY</name>
<dbReference type="Proteomes" id="UP000001744">
    <property type="component" value="Unassembled WGS sequence"/>
</dbReference>
<dbReference type="OMA" id="PELFITW"/>
<dbReference type="eggNOG" id="ENOG502SD32">
    <property type="taxonomic scope" value="Eukaryota"/>
</dbReference>
<dbReference type="JaponicusDB" id="SJAG_04450">
    <property type="gene designation" value="mra2"/>
</dbReference>
<dbReference type="PANTHER" id="PTHR40466">
    <property type="entry name" value="EXPRESSED PROTEIN"/>
    <property type="match status" value="1"/>
</dbReference>
<protein>
    <submittedName>
        <fullName evidence="2">Fungal protein</fullName>
    </submittedName>
</protein>
<dbReference type="EMBL" id="KE651168">
    <property type="protein sequence ID" value="EEB09254.2"/>
    <property type="molecule type" value="Genomic_DNA"/>
</dbReference>
<organism evidence="2 4">
    <name type="scientific">Schizosaccharomyces japonicus (strain yFS275 / FY16936)</name>
    <name type="common">Fission yeast</name>
    <dbReference type="NCBI Taxonomy" id="402676"/>
    <lineage>
        <taxon>Eukaryota</taxon>
        <taxon>Fungi</taxon>
        <taxon>Dikarya</taxon>
        <taxon>Ascomycota</taxon>
        <taxon>Taphrinomycotina</taxon>
        <taxon>Schizosaccharomycetes</taxon>
        <taxon>Schizosaccharomycetales</taxon>
        <taxon>Schizosaccharomycetaceae</taxon>
        <taxon>Schizosaccharomyces</taxon>
    </lineage>
</organism>
<accession>B6K6V0</accession>
<sequence length="120" mass="13700">MWRAFKNSSVIQWSKNHPELAVTWVALTYTFGIAGYMLGQRTLSVEPQSQVRLPEGHSHPWEVSNSEVQKKKPFKYKYYPHGDTTKNPGYAPPAIRYTTVPVSGVPQEMLDKFSQDLDEA</sequence>
<keyword evidence="1" id="KW-0812">Transmembrane</keyword>
<dbReference type="HOGENOM" id="CLU_2086165_0_0_1"/>
<dbReference type="OrthoDB" id="3141857at2759"/>
<dbReference type="PANTHER" id="PTHR40466:SF1">
    <property type="entry name" value="FUNGAL PROTEIN"/>
    <property type="match status" value="1"/>
</dbReference>